<dbReference type="Pfam" id="PF10038">
    <property type="entry name" value="DUF2274"/>
    <property type="match status" value="1"/>
</dbReference>
<evidence type="ECO:0000313" key="1">
    <source>
        <dbReference type="EMBL" id="GBQ20200.1"/>
    </source>
</evidence>
<accession>A0ABQ0P2X9</accession>
<reference evidence="1" key="1">
    <citation type="submission" date="2013-04" db="EMBL/GenBank/DDBJ databases">
        <title>The genome sequencing project of 58 acetic acid bacteria.</title>
        <authorList>
            <person name="Okamoto-Kainuma A."/>
            <person name="Ishikawa M."/>
            <person name="Umino S."/>
            <person name="Koizumi Y."/>
            <person name="Shiwa Y."/>
            <person name="Yoshikawa H."/>
            <person name="Matsutani M."/>
            <person name="Matsushita K."/>
        </authorList>
    </citation>
    <scope>NUCLEOTIDE SEQUENCE</scope>
    <source>
        <strain evidence="1">DSM 12717</strain>
    </source>
</reference>
<sequence length="78" mass="8812">MTMVTLKITSVPDEKPVKLTVDLPAQVFRDLKAYADIIAASGSGGARVDEAHLAVRMIQHFMLEDRVFQRERQRKPDC</sequence>
<dbReference type="EMBL" id="BAQP01000015">
    <property type="protein sequence ID" value="GBQ20200.1"/>
    <property type="molecule type" value="Genomic_DNA"/>
</dbReference>
<protein>
    <recommendedName>
        <fullName evidence="3">DUF2274 domain-containing protein</fullName>
    </recommendedName>
</protein>
<proteinExistence type="predicted"/>
<evidence type="ECO:0008006" key="3">
    <source>
        <dbReference type="Google" id="ProtNLM"/>
    </source>
</evidence>
<dbReference type="InterPro" id="IPR018733">
    <property type="entry name" value="DUF2274"/>
</dbReference>
<comment type="caution">
    <text evidence="1">The sequence shown here is derived from an EMBL/GenBank/DDBJ whole genome shotgun (WGS) entry which is preliminary data.</text>
</comment>
<organism evidence="1 2">
    <name type="scientific">Gluconacetobacter sacchari DSM 12717</name>
    <dbReference type="NCBI Taxonomy" id="1307940"/>
    <lineage>
        <taxon>Bacteria</taxon>
        <taxon>Pseudomonadati</taxon>
        <taxon>Pseudomonadota</taxon>
        <taxon>Alphaproteobacteria</taxon>
        <taxon>Acetobacterales</taxon>
        <taxon>Acetobacteraceae</taxon>
        <taxon>Gluconacetobacter</taxon>
    </lineage>
</organism>
<evidence type="ECO:0000313" key="2">
    <source>
        <dbReference type="Proteomes" id="UP001060895"/>
    </source>
</evidence>
<dbReference type="Proteomes" id="UP001060895">
    <property type="component" value="Unassembled WGS sequence"/>
</dbReference>
<keyword evidence="2" id="KW-1185">Reference proteome</keyword>
<name>A0ABQ0P2X9_9PROT</name>
<gene>
    <name evidence="1" type="ORF">AA12717_0498</name>
</gene>